<protein>
    <submittedName>
        <fullName evidence="1">Uncharacterized protein</fullName>
    </submittedName>
</protein>
<sequence>MDAAQKLLHGQRPSAARLLLSMAEAELPWCRPTPSERPCPWRPLQIFPFLHLLLSLLQRLEHSNSPAQRPCSSPSPKNITLVAFLGYPLPLLLSDVRKVLDKMCSSPDVFVRCRLAVLWSHWTARHDARRVFAIFVQPQTSTSFTPEGNPVFYEEKASRSTLVGCSGRCTNRNRHCPYKHRLGLFMVSRCMSLSIDSINYFEWMCIKCFGYTHW</sequence>
<gene>
    <name evidence="1" type="ORF">ZEAMMB73_Zm00001d030515</name>
</gene>
<dbReference type="EMBL" id="CM007647">
    <property type="protein sequence ID" value="ONM01010.1"/>
    <property type="molecule type" value="Genomic_DNA"/>
</dbReference>
<evidence type="ECO:0000313" key="1">
    <source>
        <dbReference type="EMBL" id="ONM01010.1"/>
    </source>
</evidence>
<organism evidence="1">
    <name type="scientific">Zea mays</name>
    <name type="common">Maize</name>
    <dbReference type="NCBI Taxonomy" id="4577"/>
    <lineage>
        <taxon>Eukaryota</taxon>
        <taxon>Viridiplantae</taxon>
        <taxon>Streptophyta</taxon>
        <taxon>Embryophyta</taxon>
        <taxon>Tracheophyta</taxon>
        <taxon>Spermatophyta</taxon>
        <taxon>Magnoliopsida</taxon>
        <taxon>Liliopsida</taxon>
        <taxon>Poales</taxon>
        <taxon>Poaceae</taxon>
        <taxon>PACMAD clade</taxon>
        <taxon>Panicoideae</taxon>
        <taxon>Andropogonodae</taxon>
        <taxon>Andropogoneae</taxon>
        <taxon>Tripsacinae</taxon>
        <taxon>Zea</taxon>
    </lineage>
</organism>
<reference evidence="1" key="1">
    <citation type="submission" date="2015-12" db="EMBL/GenBank/DDBJ databases">
        <title>Update maize B73 reference genome by single molecule sequencing technologies.</title>
        <authorList>
            <consortium name="Maize Genome Sequencing Project"/>
            <person name="Ware D."/>
        </authorList>
    </citation>
    <scope>NUCLEOTIDE SEQUENCE [LARGE SCALE GENOMIC DNA]</scope>
    <source>
        <tissue evidence="1">Seedling</tissue>
    </source>
</reference>
<dbReference type="InParanoid" id="A0A1D6KCL7"/>
<accession>A0A1D6KCL7</accession>
<proteinExistence type="predicted"/>
<dbReference type="IntAct" id="A0A1D6KCL7">
    <property type="interactions" value="2"/>
</dbReference>
<name>A0A1D6KCL7_MAIZE</name>
<dbReference type="AlphaFoldDB" id="A0A1D6KCL7"/>